<proteinExistence type="predicted"/>
<organism evidence="1 2">
    <name type="scientific">Aminirod propionatiphilus</name>
    <dbReference type="NCBI Taxonomy" id="3415223"/>
    <lineage>
        <taxon>Bacteria</taxon>
        <taxon>Thermotogati</taxon>
        <taxon>Synergistota</taxon>
        <taxon>Synergistia</taxon>
        <taxon>Synergistales</taxon>
        <taxon>Aminiphilaceae</taxon>
        <taxon>Aminirod</taxon>
    </lineage>
</organism>
<accession>A0ACD1DSN5</accession>
<dbReference type="EMBL" id="CP074691">
    <property type="protein sequence ID" value="QVL35120.1"/>
    <property type="molecule type" value="Genomic_DNA"/>
</dbReference>
<evidence type="ECO:0000313" key="1">
    <source>
        <dbReference type="EMBL" id="QVL35120.1"/>
    </source>
</evidence>
<evidence type="ECO:0000313" key="2">
    <source>
        <dbReference type="Proteomes" id="UP000682204"/>
    </source>
</evidence>
<gene>
    <name evidence="1" type="ORF">KIH16_07775</name>
</gene>
<sequence length="323" mass="34286">MLTWGTKILAAAALMLLASLVSLIFEGLGRTFTARLERRLGPPPSQPFYDLVKLFGKKAVLPREGLPWLFLGAPAVGAASALTIFLYLPIGSLPPLLSGGGDLLLVVFLLLLASLATVLALSGGASPRRGVEVGRELTLLVACALPLALVVASLVWFAYRQGLPGAPFSLETFAAKSVWSVASWPGRIGLAALGLVFLSLLPVLAGTTVRPIEGGQDDDFSGRALLLFEVARQYRTLAACSVCVCLFLPGSLGLILELQALTLFVVDFLFFWAKVFLVQMTALSLEDAFVGRFRGDQAASFYSLAASGLALAGLILLFFDVRL</sequence>
<reference evidence="1" key="1">
    <citation type="submission" date="2021-05" db="EMBL/GenBank/DDBJ databases">
        <title>An isolated secondary fermenter in methanogenic hydrocarbon-degrading communities.</title>
        <authorList>
            <person name="Liu Y.-F."/>
            <person name="Liu Z.-l."/>
        </authorList>
    </citation>
    <scope>NUCLEOTIDE SEQUENCE</scope>
    <source>
        <strain evidence="1">L-13</strain>
    </source>
</reference>
<keyword evidence="2" id="KW-1185">Reference proteome</keyword>
<dbReference type="EC" id="1.6.5.11" evidence="1"/>
<keyword evidence="1" id="KW-0560">Oxidoreductase</keyword>
<name>A0ACD1DSN5_9BACT</name>
<protein>
    <submittedName>
        <fullName evidence="1">NADH-quinone oxidoreductase subunit H</fullName>
        <ecNumber evidence="1">1.6.5.11</ecNumber>
    </submittedName>
</protein>
<dbReference type="Proteomes" id="UP000682204">
    <property type="component" value="Chromosome"/>
</dbReference>